<sequence length="88" mass="9986">MICTKVKKKNKKKTSTKNTGTNKINCPFAIEGKYPRQKQYIIYIYGPSKFYSNSLMIEILNEFHPYLSPSGAGKIIGVKSAHNYATSY</sequence>
<evidence type="ECO:0000313" key="3">
    <source>
        <dbReference type="Proteomes" id="UP000235145"/>
    </source>
</evidence>
<accession>A0A9R1X8R9</accession>
<protein>
    <submittedName>
        <fullName evidence="2">Uncharacterized protein</fullName>
    </submittedName>
</protein>
<comment type="caution">
    <text evidence="2">The sequence shown here is derived from an EMBL/GenBank/DDBJ whole genome shotgun (WGS) entry which is preliminary data.</text>
</comment>
<feature type="region of interest" description="Disordered" evidence="1">
    <location>
        <begin position="1"/>
        <end position="20"/>
    </location>
</feature>
<proteinExistence type="predicted"/>
<dbReference type="Proteomes" id="UP000235145">
    <property type="component" value="Unassembled WGS sequence"/>
</dbReference>
<organism evidence="2 3">
    <name type="scientific">Lactuca sativa</name>
    <name type="common">Garden lettuce</name>
    <dbReference type="NCBI Taxonomy" id="4236"/>
    <lineage>
        <taxon>Eukaryota</taxon>
        <taxon>Viridiplantae</taxon>
        <taxon>Streptophyta</taxon>
        <taxon>Embryophyta</taxon>
        <taxon>Tracheophyta</taxon>
        <taxon>Spermatophyta</taxon>
        <taxon>Magnoliopsida</taxon>
        <taxon>eudicotyledons</taxon>
        <taxon>Gunneridae</taxon>
        <taxon>Pentapetalae</taxon>
        <taxon>asterids</taxon>
        <taxon>campanulids</taxon>
        <taxon>Asterales</taxon>
        <taxon>Asteraceae</taxon>
        <taxon>Cichorioideae</taxon>
        <taxon>Cichorieae</taxon>
        <taxon>Lactucinae</taxon>
        <taxon>Lactuca</taxon>
    </lineage>
</organism>
<keyword evidence="3" id="KW-1185">Reference proteome</keyword>
<feature type="compositionally biased region" description="Basic residues" evidence="1">
    <location>
        <begin position="1"/>
        <end position="15"/>
    </location>
</feature>
<gene>
    <name evidence="2" type="ORF">LSAT_V11C500259540</name>
</gene>
<evidence type="ECO:0000313" key="2">
    <source>
        <dbReference type="EMBL" id="KAJ0203094.1"/>
    </source>
</evidence>
<name>A0A9R1X8R9_LACSA</name>
<evidence type="ECO:0000256" key="1">
    <source>
        <dbReference type="SAM" id="MobiDB-lite"/>
    </source>
</evidence>
<reference evidence="2 3" key="1">
    <citation type="journal article" date="2017" name="Nat. Commun.">
        <title>Genome assembly with in vitro proximity ligation data and whole-genome triplication in lettuce.</title>
        <authorList>
            <person name="Reyes-Chin-Wo S."/>
            <person name="Wang Z."/>
            <person name="Yang X."/>
            <person name="Kozik A."/>
            <person name="Arikit S."/>
            <person name="Song C."/>
            <person name="Xia L."/>
            <person name="Froenicke L."/>
            <person name="Lavelle D.O."/>
            <person name="Truco M.J."/>
            <person name="Xia R."/>
            <person name="Zhu S."/>
            <person name="Xu C."/>
            <person name="Xu H."/>
            <person name="Xu X."/>
            <person name="Cox K."/>
            <person name="Korf I."/>
            <person name="Meyers B.C."/>
            <person name="Michelmore R.W."/>
        </authorList>
    </citation>
    <scope>NUCLEOTIDE SEQUENCE [LARGE SCALE GENOMIC DNA]</scope>
    <source>
        <strain evidence="3">cv. Salinas</strain>
        <tissue evidence="2">Seedlings</tissue>
    </source>
</reference>
<dbReference type="AlphaFoldDB" id="A0A9R1X8R9"/>
<dbReference type="EMBL" id="NBSK02000005">
    <property type="protein sequence ID" value="KAJ0203094.1"/>
    <property type="molecule type" value="Genomic_DNA"/>
</dbReference>